<reference evidence="7 8" key="1">
    <citation type="submission" date="2017-08" db="EMBL/GenBank/DDBJ databases">
        <title>Infants hospitalized years apart are colonized by the same room-sourced microbial strains.</title>
        <authorList>
            <person name="Brooks B."/>
            <person name="Olm M.R."/>
            <person name="Firek B.A."/>
            <person name="Baker R."/>
            <person name="Thomas B.C."/>
            <person name="Morowitz M.J."/>
            <person name="Banfield J.F."/>
        </authorList>
    </citation>
    <scope>NUCLEOTIDE SEQUENCE [LARGE SCALE GENOMIC DNA]</scope>
    <source>
        <strain evidence="7">S2_005_003_R2_41</strain>
    </source>
</reference>
<accession>A0A2W5QFN1</accession>
<dbReference type="PANTHER" id="PTHR30006">
    <property type="entry name" value="THIAMINE-BINDING PERIPLASMIC PROTEIN-RELATED"/>
    <property type="match status" value="1"/>
</dbReference>
<name>A0A2W5QFN1_VARPD</name>
<comment type="similarity">
    <text evidence="2">Belongs to the bacterial solute-binding protein 1 family.</text>
</comment>
<evidence type="ECO:0000313" key="7">
    <source>
        <dbReference type="EMBL" id="PZQ75874.1"/>
    </source>
</evidence>
<dbReference type="GO" id="GO:0030288">
    <property type="term" value="C:outer membrane-bounded periplasmic space"/>
    <property type="evidence" value="ECO:0007669"/>
    <property type="project" value="TreeGrafter"/>
</dbReference>
<keyword evidence="4 6" id="KW-0732">Signal</keyword>
<feature type="signal peptide" evidence="6">
    <location>
        <begin position="1"/>
        <end position="23"/>
    </location>
</feature>
<dbReference type="Gene3D" id="3.40.190.10">
    <property type="entry name" value="Periplasmic binding protein-like II"/>
    <property type="match status" value="2"/>
</dbReference>
<dbReference type="GO" id="GO:0015888">
    <property type="term" value="P:thiamine transport"/>
    <property type="evidence" value="ECO:0007669"/>
    <property type="project" value="TreeGrafter"/>
</dbReference>
<evidence type="ECO:0000256" key="4">
    <source>
        <dbReference type="ARBA" id="ARBA00022729"/>
    </source>
</evidence>
<organism evidence="7 8">
    <name type="scientific">Variovorax paradoxus</name>
    <dbReference type="NCBI Taxonomy" id="34073"/>
    <lineage>
        <taxon>Bacteria</taxon>
        <taxon>Pseudomonadati</taxon>
        <taxon>Pseudomonadota</taxon>
        <taxon>Betaproteobacteria</taxon>
        <taxon>Burkholderiales</taxon>
        <taxon>Comamonadaceae</taxon>
        <taxon>Variovorax</taxon>
    </lineage>
</organism>
<evidence type="ECO:0000256" key="2">
    <source>
        <dbReference type="ARBA" id="ARBA00008520"/>
    </source>
</evidence>
<evidence type="ECO:0000256" key="3">
    <source>
        <dbReference type="ARBA" id="ARBA00022448"/>
    </source>
</evidence>
<protein>
    <recommendedName>
        <fullName evidence="9">ABC transporter substrate-binding protein</fullName>
    </recommendedName>
</protein>
<proteinExistence type="inferred from homology"/>
<dbReference type="EMBL" id="QFPP01000071">
    <property type="protein sequence ID" value="PZQ75874.1"/>
    <property type="molecule type" value="Genomic_DNA"/>
</dbReference>
<dbReference type="GO" id="GO:0030975">
    <property type="term" value="F:thiamine binding"/>
    <property type="evidence" value="ECO:0007669"/>
    <property type="project" value="TreeGrafter"/>
</dbReference>
<evidence type="ECO:0008006" key="9">
    <source>
        <dbReference type="Google" id="ProtNLM"/>
    </source>
</evidence>
<dbReference type="Pfam" id="PF13416">
    <property type="entry name" value="SBP_bac_8"/>
    <property type="match status" value="1"/>
</dbReference>
<evidence type="ECO:0000256" key="6">
    <source>
        <dbReference type="SAM" id="SignalP"/>
    </source>
</evidence>
<dbReference type="Proteomes" id="UP000249135">
    <property type="component" value="Unassembled WGS sequence"/>
</dbReference>
<sequence length="349" mass="38018">MKSLFRILAAASVALLVPVAVMAQTTLTFAGFGGTLQEAVIKGLFADADKLNIKLREERSGAWPGIKAHLMANAPGWDMTEIGFARAEMAAQAEQIMDIDYSVVDKSKVPAALAQPKYIGVGTFSYGIAYQNGKYGAGKGPQSWADFWDVKKFPGRRSLLGNGTYALEAALAADGVPLADIYKVLRTPAGVDRAFAKLDQIKPSITVWWQSGGQAVQLMRDGEVDMIMIPNGRAMALSDDGADISFVWNQAFVDTESIIVLRNTGNPKAVMQLLNTALDPKNQAAFSKGSGFGPVNLKVFEQKLLDEKLMSWLPTAPQNIGKQLWADQKWYASPESEAAMQRFMKYLQK</sequence>
<keyword evidence="3" id="KW-0813">Transport</keyword>
<evidence type="ECO:0000256" key="5">
    <source>
        <dbReference type="ARBA" id="ARBA00022764"/>
    </source>
</evidence>
<dbReference type="AlphaFoldDB" id="A0A2W5QFN1"/>
<keyword evidence="5" id="KW-0574">Periplasm</keyword>
<dbReference type="InterPro" id="IPR006059">
    <property type="entry name" value="SBP"/>
</dbReference>
<evidence type="ECO:0000313" key="8">
    <source>
        <dbReference type="Proteomes" id="UP000249135"/>
    </source>
</evidence>
<dbReference type="GO" id="GO:0030976">
    <property type="term" value="F:thiamine pyrophosphate binding"/>
    <property type="evidence" value="ECO:0007669"/>
    <property type="project" value="TreeGrafter"/>
</dbReference>
<evidence type="ECO:0000256" key="1">
    <source>
        <dbReference type="ARBA" id="ARBA00004418"/>
    </source>
</evidence>
<dbReference type="PANTHER" id="PTHR30006:SF3">
    <property type="entry name" value="THIAMINE-BINDING PERIPLASMIC PROTEIN"/>
    <property type="match status" value="1"/>
</dbReference>
<dbReference type="SUPFAM" id="SSF53850">
    <property type="entry name" value="Periplasmic binding protein-like II"/>
    <property type="match status" value="1"/>
</dbReference>
<gene>
    <name evidence="7" type="ORF">DI563_08435</name>
</gene>
<comment type="subcellular location">
    <subcellularLocation>
        <location evidence="1">Periplasm</location>
    </subcellularLocation>
</comment>
<comment type="caution">
    <text evidence="7">The sequence shown here is derived from an EMBL/GenBank/DDBJ whole genome shotgun (WGS) entry which is preliminary data.</text>
</comment>
<dbReference type="CDD" id="cd13589">
    <property type="entry name" value="PBP2_polyamine_RpCGA009"/>
    <property type="match status" value="1"/>
</dbReference>
<feature type="chain" id="PRO_5016114972" description="ABC transporter substrate-binding protein" evidence="6">
    <location>
        <begin position="24"/>
        <end position="349"/>
    </location>
</feature>